<dbReference type="GeneID" id="42057484"/>
<sequence length="337" mass="38520">MYVCPSVTKRAPRPRHEILSEIRGQLEACHRQDIFVVDARNKVRPCLLRTNVCSDDCHVKVEDMTLRDLEGCCNRTVPIYIVHRTKHYSLLHCALHNWLHNKWYRPYLNDIEYHQFIAKQFYQCRPSPDMSAVSLVTLINDLDGRICDQVATYHREVLTLPSQPATFGEDDFDIRVTDVGKLPVLITLTGEDSGLSQQLNFISISQHVTKFISDTAVQVPLHIAIDFVIAQNQREIAVFGTQPDPVKSTLGFRSTLNVGLEALPAVVRSLGGGDEPIEMPSSTWVDTAIHTGWPRVNALDDEKWYRREETNERLRLLRRVAGESPSYVKTFDRRKSI</sequence>
<name>A0A1L7W5Y2_FUSPR</name>
<dbReference type="EMBL" id="FJOF01000013">
    <property type="protein sequence ID" value="CZR48010.1"/>
    <property type="molecule type" value="Genomic_DNA"/>
</dbReference>
<dbReference type="VEuPathDB" id="FungiDB:FPRO_12620"/>
<organism evidence="1 2">
    <name type="scientific">Fusarium proliferatum (strain ET1)</name>
    <name type="common">Orchid endophyte fungus</name>
    <dbReference type="NCBI Taxonomy" id="1227346"/>
    <lineage>
        <taxon>Eukaryota</taxon>
        <taxon>Fungi</taxon>
        <taxon>Dikarya</taxon>
        <taxon>Ascomycota</taxon>
        <taxon>Pezizomycotina</taxon>
        <taxon>Sordariomycetes</taxon>
        <taxon>Hypocreomycetidae</taxon>
        <taxon>Hypocreales</taxon>
        <taxon>Nectriaceae</taxon>
        <taxon>Fusarium</taxon>
        <taxon>Fusarium fujikuroi species complex</taxon>
    </lineage>
</organism>
<keyword evidence="2" id="KW-1185">Reference proteome</keyword>
<gene>
    <name evidence="1" type="ORF">FPRO_12620</name>
</gene>
<evidence type="ECO:0000313" key="1">
    <source>
        <dbReference type="EMBL" id="CZR48010.1"/>
    </source>
</evidence>
<comment type="caution">
    <text evidence="1">The sequence shown here is derived from an EMBL/GenBank/DDBJ whole genome shotgun (WGS) entry which is preliminary data.</text>
</comment>
<evidence type="ECO:0000313" key="2">
    <source>
        <dbReference type="Proteomes" id="UP000183971"/>
    </source>
</evidence>
<dbReference type="AlphaFoldDB" id="A0A1L7W5Y2"/>
<dbReference type="RefSeq" id="XP_031088543.1">
    <property type="nucleotide sequence ID" value="XM_031223156.1"/>
</dbReference>
<dbReference type="Proteomes" id="UP000183971">
    <property type="component" value="Unassembled WGS sequence"/>
</dbReference>
<accession>A0A1L7W5Y2</accession>
<reference evidence="2" key="1">
    <citation type="journal article" date="2016" name="Genome Biol. Evol.">
        <title>Comparative 'omics' of the Fusarium fujikuroi species complex highlights differences in genetic potential and metabolite synthesis.</title>
        <authorList>
            <person name="Niehaus E.-M."/>
            <person name="Muensterkoetter M."/>
            <person name="Proctor R.H."/>
            <person name="Brown D.W."/>
            <person name="Sharon A."/>
            <person name="Idan Y."/>
            <person name="Oren-Young L."/>
            <person name="Sieber C.M."/>
            <person name="Novak O."/>
            <person name="Pencik A."/>
            <person name="Tarkowska D."/>
            <person name="Hromadova K."/>
            <person name="Freeman S."/>
            <person name="Maymon M."/>
            <person name="Elazar M."/>
            <person name="Youssef S.A."/>
            <person name="El-Shabrawy E.S.M."/>
            <person name="Shalaby A.B.A."/>
            <person name="Houterman P."/>
            <person name="Brock N.L."/>
            <person name="Burkhardt I."/>
            <person name="Tsavkelova E.A."/>
            <person name="Dickschat J.S."/>
            <person name="Galuszka P."/>
            <person name="Gueldener U."/>
            <person name="Tudzynski B."/>
        </authorList>
    </citation>
    <scope>NUCLEOTIDE SEQUENCE [LARGE SCALE GENOMIC DNA]</scope>
    <source>
        <strain evidence="2">ET1</strain>
    </source>
</reference>
<protein>
    <submittedName>
        <fullName evidence="1">Uncharacterized protein</fullName>
    </submittedName>
</protein>
<proteinExistence type="predicted"/>